<evidence type="ECO:0000256" key="1">
    <source>
        <dbReference type="SAM" id="MobiDB-lite"/>
    </source>
</evidence>
<accession>A0A811MVC6</accession>
<evidence type="ECO:0000313" key="3">
    <source>
        <dbReference type="Proteomes" id="UP000604825"/>
    </source>
</evidence>
<reference evidence="2" key="1">
    <citation type="submission" date="2020-10" db="EMBL/GenBank/DDBJ databases">
        <authorList>
            <person name="Han B."/>
            <person name="Lu T."/>
            <person name="Zhao Q."/>
            <person name="Huang X."/>
            <person name="Zhao Y."/>
        </authorList>
    </citation>
    <scope>NUCLEOTIDE SEQUENCE</scope>
</reference>
<dbReference type="AlphaFoldDB" id="A0A811MVC6"/>
<keyword evidence="3" id="KW-1185">Reference proteome</keyword>
<feature type="region of interest" description="Disordered" evidence="1">
    <location>
        <begin position="79"/>
        <end position="164"/>
    </location>
</feature>
<sequence>MVRGSIGGGSCYEGDMDYSNIQKRIAETYKGELLLFLLFEKAYKLNIVPSKIDSHEIFKIKCLSKETKIEFYRFQKLQKKGSENTATSCSFPGRKPPRLTESSLVTGSTQEASGGATAAGMYERVEATRPEEQRPEAMRDLEISEALGPPAATALSASSSGMEP</sequence>
<feature type="compositionally biased region" description="Basic and acidic residues" evidence="1">
    <location>
        <begin position="123"/>
        <end position="142"/>
    </location>
</feature>
<name>A0A811MVC6_9POAL</name>
<gene>
    <name evidence="2" type="ORF">NCGR_LOCUS9586</name>
</gene>
<evidence type="ECO:0000313" key="2">
    <source>
        <dbReference type="EMBL" id="CAD6214132.1"/>
    </source>
</evidence>
<dbReference type="EMBL" id="CAJGYO010000002">
    <property type="protein sequence ID" value="CAD6214132.1"/>
    <property type="molecule type" value="Genomic_DNA"/>
</dbReference>
<organism evidence="2 3">
    <name type="scientific">Miscanthus lutarioriparius</name>
    <dbReference type="NCBI Taxonomy" id="422564"/>
    <lineage>
        <taxon>Eukaryota</taxon>
        <taxon>Viridiplantae</taxon>
        <taxon>Streptophyta</taxon>
        <taxon>Embryophyta</taxon>
        <taxon>Tracheophyta</taxon>
        <taxon>Spermatophyta</taxon>
        <taxon>Magnoliopsida</taxon>
        <taxon>Liliopsida</taxon>
        <taxon>Poales</taxon>
        <taxon>Poaceae</taxon>
        <taxon>PACMAD clade</taxon>
        <taxon>Panicoideae</taxon>
        <taxon>Andropogonodae</taxon>
        <taxon>Andropogoneae</taxon>
        <taxon>Saccharinae</taxon>
        <taxon>Miscanthus</taxon>
    </lineage>
</organism>
<protein>
    <submittedName>
        <fullName evidence="2">Uncharacterized protein</fullName>
    </submittedName>
</protein>
<feature type="compositionally biased region" description="Polar residues" evidence="1">
    <location>
        <begin position="100"/>
        <end position="112"/>
    </location>
</feature>
<dbReference type="Proteomes" id="UP000604825">
    <property type="component" value="Unassembled WGS sequence"/>
</dbReference>
<comment type="caution">
    <text evidence="2">The sequence shown here is derived from an EMBL/GenBank/DDBJ whole genome shotgun (WGS) entry which is preliminary data.</text>
</comment>
<proteinExistence type="predicted"/>
<feature type="compositionally biased region" description="Low complexity" evidence="1">
    <location>
        <begin position="146"/>
        <end position="164"/>
    </location>
</feature>